<dbReference type="PANTHER" id="PTHR15633:SF2">
    <property type="entry name" value="NUCLEOLAR PROTEIN 11"/>
    <property type="match status" value="1"/>
</dbReference>
<dbReference type="Proteomes" id="UP000053257">
    <property type="component" value="Unassembled WGS sequence"/>
</dbReference>
<evidence type="ECO:0000313" key="1">
    <source>
        <dbReference type="EMBL" id="KIP07738.1"/>
    </source>
</evidence>
<sequence>MSTSVNEPFLLSTYTVPKRFTRPGFPVANVYATHQYASTSSADGFVTVAAQGDGVNILDLSTLHPVVSHTLGPSTVFSCLPVSRIDKARACTTYAVLEAAQGVRPEDRGKTARMWRDSLAGETNTTTAQVTVKTEAFSHRITQLAVPDELPTNVLLFGPNGEITVADDDLTVQYSHTFEDASEVQKFFIFDRSQATFVPRRSSLKDGAVIVSLVKIAGSSVLRIVGIDANGIKTLADLPIAGSLAVLDATCSSTGFISILELSGNWHSLQIESPDYSTFVLTAPSSPFGLRNLTFVSTSGAESSSPFAHEAAVLSLGSSHVLLAGVTSPPSSEVVLLLWDLQYSVLLASRTLPIPATISRSKKQGLWLQLSGSSRSQQALLVLSSIPASMLLNGDLGSHAASDDSTQRSAVFVVPMTVPPSSSVANALGRASAGEKWLASAASAGTQASAVDFGLNASQTKLLKQMKTAMEQKRPEAADDVFFAWVSQHEGNRSKSRLNAKLPFGYQLAKQVLEILFRIPKNAATDIPYSPKVVRYLMKQRCVSASMVDGGLFAALRLRNDWESLLLSLKTVMDIPEADVIGLLHTSISAPRQKQADDNAMQVDATTPDTFVPSLQTVLALCVTYTMSAPALRLAIRQHLPDAAELTVVLQALHEMVNAWCDEDVLLLPDRTKKDPHGALVPVIEEKQKGALPPLDKVLVFLQTLLDSSFLTFLTYLPSHAILRDILSHLEPELSFTDDVELLRGPLEPFVRAHTKTVHEAAHGAQKPDLKVDWRRRRKEAHEQAGMAVGVYQIEELLL</sequence>
<dbReference type="GO" id="GO:0005730">
    <property type="term" value="C:nucleolus"/>
    <property type="evidence" value="ECO:0007669"/>
    <property type="project" value="TreeGrafter"/>
</dbReference>
<reference evidence="1 2" key="1">
    <citation type="journal article" date="2014" name="PLoS Genet.">
        <title>Analysis of the Phlebiopsis gigantea genome, transcriptome and secretome provides insight into its pioneer colonization strategies of wood.</title>
        <authorList>
            <person name="Hori C."/>
            <person name="Ishida T."/>
            <person name="Igarashi K."/>
            <person name="Samejima M."/>
            <person name="Suzuki H."/>
            <person name="Master E."/>
            <person name="Ferreira P."/>
            <person name="Ruiz-Duenas F.J."/>
            <person name="Held B."/>
            <person name="Canessa P."/>
            <person name="Larrondo L.F."/>
            <person name="Schmoll M."/>
            <person name="Druzhinina I.S."/>
            <person name="Kubicek C.P."/>
            <person name="Gaskell J.A."/>
            <person name="Kersten P."/>
            <person name="St John F."/>
            <person name="Glasner J."/>
            <person name="Sabat G."/>
            <person name="Splinter BonDurant S."/>
            <person name="Syed K."/>
            <person name="Yadav J."/>
            <person name="Mgbeahuruike A.C."/>
            <person name="Kovalchuk A."/>
            <person name="Asiegbu F.O."/>
            <person name="Lackner G."/>
            <person name="Hoffmeister D."/>
            <person name="Rencoret J."/>
            <person name="Gutierrez A."/>
            <person name="Sun H."/>
            <person name="Lindquist E."/>
            <person name="Barry K."/>
            <person name="Riley R."/>
            <person name="Grigoriev I.V."/>
            <person name="Henrissat B."/>
            <person name="Kues U."/>
            <person name="Berka R.M."/>
            <person name="Martinez A.T."/>
            <person name="Covert S.F."/>
            <person name="Blanchette R.A."/>
            <person name="Cullen D."/>
        </authorList>
    </citation>
    <scope>NUCLEOTIDE SEQUENCE [LARGE SCALE GENOMIC DNA]</scope>
    <source>
        <strain evidence="1 2">11061_1 CR5-6</strain>
    </source>
</reference>
<keyword evidence="2" id="KW-1185">Reference proteome</keyword>
<dbReference type="HOGENOM" id="CLU_009534_0_0_1"/>
<dbReference type="EMBL" id="KN840492">
    <property type="protein sequence ID" value="KIP07738.1"/>
    <property type="molecule type" value="Genomic_DNA"/>
</dbReference>
<dbReference type="STRING" id="745531.A0A0C3PM93"/>
<dbReference type="OrthoDB" id="2799711at2759"/>
<dbReference type="GO" id="GO:0003723">
    <property type="term" value="F:RNA binding"/>
    <property type="evidence" value="ECO:0007669"/>
    <property type="project" value="TreeGrafter"/>
</dbReference>
<dbReference type="InterPro" id="IPR042859">
    <property type="entry name" value="NOL11"/>
</dbReference>
<dbReference type="GO" id="GO:0030490">
    <property type="term" value="P:maturation of SSU-rRNA"/>
    <property type="evidence" value="ECO:0007669"/>
    <property type="project" value="InterPro"/>
</dbReference>
<proteinExistence type="predicted"/>
<evidence type="ECO:0008006" key="3">
    <source>
        <dbReference type="Google" id="ProtNLM"/>
    </source>
</evidence>
<accession>A0A0C3PM93</accession>
<dbReference type="PANTHER" id="PTHR15633">
    <property type="entry name" value="NUCLEOLAR PROTEIN 11"/>
    <property type="match status" value="1"/>
</dbReference>
<protein>
    <recommendedName>
        <fullName evidence="3">Nucleolar protein 11</fullName>
    </recommendedName>
</protein>
<evidence type="ECO:0000313" key="2">
    <source>
        <dbReference type="Proteomes" id="UP000053257"/>
    </source>
</evidence>
<organism evidence="1 2">
    <name type="scientific">Phlebiopsis gigantea (strain 11061_1 CR5-6)</name>
    <name type="common">White-rot fungus</name>
    <name type="synonym">Peniophora gigantea</name>
    <dbReference type="NCBI Taxonomy" id="745531"/>
    <lineage>
        <taxon>Eukaryota</taxon>
        <taxon>Fungi</taxon>
        <taxon>Dikarya</taxon>
        <taxon>Basidiomycota</taxon>
        <taxon>Agaricomycotina</taxon>
        <taxon>Agaricomycetes</taxon>
        <taxon>Polyporales</taxon>
        <taxon>Phanerochaetaceae</taxon>
        <taxon>Phlebiopsis</taxon>
    </lineage>
</organism>
<dbReference type="AlphaFoldDB" id="A0A0C3PM93"/>
<gene>
    <name evidence="1" type="ORF">PHLGIDRAFT_127500</name>
</gene>
<name>A0A0C3PM93_PHLG1</name>